<evidence type="ECO:0000313" key="2">
    <source>
        <dbReference type="Proteomes" id="UP000499080"/>
    </source>
</evidence>
<organism evidence="1 2">
    <name type="scientific">Araneus ventricosus</name>
    <name type="common">Orbweaver spider</name>
    <name type="synonym">Epeira ventricosa</name>
    <dbReference type="NCBI Taxonomy" id="182803"/>
    <lineage>
        <taxon>Eukaryota</taxon>
        <taxon>Metazoa</taxon>
        <taxon>Ecdysozoa</taxon>
        <taxon>Arthropoda</taxon>
        <taxon>Chelicerata</taxon>
        <taxon>Arachnida</taxon>
        <taxon>Araneae</taxon>
        <taxon>Araneomorphae</taxon>
        <taxon>Entelegynae</taxon>
        <taxon>Araneoidea</taxon>
        <taxon>Araneidae</taxon>
        <taxon>Araneus</taxon>
    </lineage>
</organism>
<dbReference type="Proteomes" id="UP000499080">
    <property type="component" value="Unassembled WGS sequence"/>
</dbReference>
<evidence type="ECO:0008006" key="3">
    <source>
        <dbReference type="Google" id="ProtNLM"/>
    </source>
</evidence>
<sequence length="87" mass="9645">MDSDPNGGFKKIFTDGSKLNGRVGSGIVCLYESRYIIWKEENGMNDEAGAFVAEAVTIQMAVEKVDPIKETTVIVFRLQIRIDDFGV</sequence>
<keyword evidence="2" id="KW-1185">Reference proteome</keyword>
<evidence type="ECO:0000313" key="1">
    <source>
        <dbReference type="EMBL" id="GBN69264.1"/>
    </source>
</evidence>
<comment type="caution">
    <text evidence="1">The sequence shown here is derived from an EMBL/GenBank/DDBJ whole genome shotgun (WGS) entry which is preliminary data.</text>
</comment>
<reference evidence="1 2" key="1">
    <citation type="journal article" date="2019" name="Sci. Rep.">
        <title>Orb-weaving spider Araneus ventricosus genome elucidates the spidroin gene catalogue.</title>
        <authorList>
            <person name="Kono N."/>
            <person name="Nakamura H."/>
            <person name="Ohtoshi R."/>
            <person name="Moran D.A.P."/>
            <person name="Shinohara A."/>
            <person name="Yoshida Y."/>
            <person name="Fujiwara M."/>
            <person name="Mori M."/>
            <person name="Tomita M."/>
            <person name="Arakawa K."/>
        </authorList>
    </citation>
    <scope>NUCLEOTIDE SEQUENCE [LARGE SCALE GENOMIC DNA]</scope>
</reference>
<protein>
    <recommendedName>
        <fullName evidence="3">RNase H type-1 domain-containing protein</fullName>
    </recommendedName>
</protein>
<dbReference type="InterPro" id="IPR012337">
    <property type="entry name" value="RNaseH-like_sf"/>
</dbReference>
<dbReference type="InterPro" id="IPR036397">
    <property type="entry name" value="RNaseH_sf"/>
</dbReference>
<gene>
    <name evidence="1" type="ORF">AVEN_104484_1</name>
</gene>
<dbReference type="EMBL" id="BGPR01015446">
    <property type="protein sequence ID" value="GBN69264.1"/>
    <property type="molecule type" value="Genomic_DNA"/>
</dbReference>
<accession>A0A4Y2R0Q5</accession>
<dbReference type="OrthoDB" id="6515318at2759"/>
<dbReference type="AlphaFoldDB" id="A0A4Y2R0Q5"/>
<name>A0A4Y2R0Q5_ARAVE</name>
<dbReference type="GO" id="GO:0003676">
    <property type="term" value="F:nucleic acid binding"/>
    <property type="evidence" value="ECO:0007669"/>
    <property type="project" value="InterPro"/>
</dbReference>
<dbReference type="Gene3D" id="3.30.420.10">
    <property type="entry name" value="Ribonuclease H-like superfamily/Ribonuclease H"/>
    <property type="match status" value="1"/>
</dbReference>
<dbReference type="SUPFAM" id="SSF53098">
    <property type="entry name" value="Ribonuclease H-like"/>
    <property type="match status" value="1"/>
</dbReference>
<proteinExistence type="predicted"/>